<evidence type="ECO:0000256" key="9">
    <source>
        <dbReference type="ARBA" id="ARBA00022917"/>
    </source>
</evidence>
<dbReference type="Gene3D" id="3.30.930.10">
    <property type="entry name" value="Bira Bifunctional Protein, Domain 2"/>
    <property type="match status" value="1"/>
</dbReference>
<evidence type="ECO:0000256" key="5">
    <source>
        <dbReference type="ARBA" id="ARBA00022741"/>
    </source>
</evidence>
<keyword evidence="5 11" id="KW-0547">Nucleotide-binding</keyword>
<dbReference type="RefSeq" id="WP_078770340.1">
    <property type="nucleotide sequence ID" value="NZ_CBCSBR010000008.1"/>
</dbReference>
<dbReference type="InterPro" id="IPR003156">
    <property type="entry name" value="DHHA1_dom"/>
</dbReference>
<reference evidence="14 15" key="1">
    <citation type="submission" date="2016-06" db="EMBL/GenBank/DDBJ databases">
        <title>Revisiting the taxonomy of the Elizabethkingia Genus based on Whole-Genome Sequencing, Optical Mapping, and MALDI-TOF.</title>
        <authorList>
            <person name="Nicholson A.C."/>
        </authorList>
    </citation>
    <scope>NUCLEOTIDE SEQUENCE [LARGE SCALE GENOMIC DNA]</scope>
    <source>
        <strain evidence="14 15">G4070</strain>
    </source>
</reference>
<comment type="catalytic activity">
    <reaction evidence="11">
        <text>tRNA(Ala) + L-alanine + ATP = L-alanyl-tRNA(Ala) + AMP + diphosphate</text>
        <dbReference type="Rhea" id="RHEA:12540"/>
        <dbReference type="Rhea" id="RHEA-COMP:9657"/>
        <dbReference type="Rhea" id="RHEA-COMP:9923"/>
        <dbReference type="ChEBI" id="CHEBI:30616"/>
        <dbReference type="ChEBI" id="CHEBI:33019"/>
        <dbReference type="ChEBI" id="CHEBI:57972"/>
        <dbReference type="ChEBI" id="CHEBI:78442"/>
        <dbReference type="ChEBI" id="CHEBI:78497"/>
        <dbReference type="ChEBI" id="CHEBI:456215"/>
        <dbReference type="EC" id="6.1.1.7"/>
    </reaction>
</comment>
<dbReference type="GO" id="GO:0002161">
    <property type="term" value="F:aminoacyl-tRNA deacylase activity"/>
    <property type="evidence" value="ECO:0007669"/>
    <property type="project" value="TreeGrafter"/>
</dbReference>
<keyword evidence="9 11" id="KW-0648">Protein biosynthesis</keyword>
<comment type="similarity">
    <text evidence="1 11">Belongs to the class-II aminoacyl-tRNA synthetase family.</text>
</comment>
<dbReference type="SMART" id="SM00863">
    <property type="entry name" value="tRNA_SAD"/>
    <property type="match status" value="1"/>
</dbReference>
<name>A0A1T3MYP9_9FLAO</name>
<keyword evidence="2 11" id="KW-0820">tRNA-binding</keyword>
<dbReference type="SUPFAM" id="SSF55681">
    <property type="entry name" value="Class II aaRS and biotin synthetases"/>
    <property type="match status" value="1"/>
</dbReference>
<evidence type="ECO:0000256" key="11">
    <source>
        <dbReference type="HAMAP-Rule" id="MF_00036"/>
    </source>
</evidence>
<dbReference type="InterPro" id="IPR050058">
    <property type="entry name" value="Ala-tRNA_ligase"/>
</dbReference>
<evidence type="ECO:0000256" key="12">
    <source>
        <dbReference type="SAM" id="Coils"/>
    </source>
</evidence>
<dbReference type="EC" id="6.1.1.7" evidence="11"/>
<evidence type="ECO:0000256" key="6">
    <source>
        <dbReference type="ARBA" id="ARBA00022833"/>
    </source>
</evidence>
<evidence type="ECO:0000256" key="2">
    <source>
        <dbReference type="ARBA" id="ARBA00022555"/>
    </source>
</evidence>
<comment type="cofactor">
    <cofactor evidence="11">
        <name>Zn(2+)</name>
        <dbReference type="ChEBI" id="CHEBI:29105"/>
    </cofactor>
    <text evidence="11">Binds 1 zinc ion per subunit.</text>
</comment>
<dbReference type="InterPro" id="IPR023033">
    <property type="entry name" value="Ala_tRNA_ligase_euk/bac"/>
</dbReference>
<evidence type="ECO:0000256" key="8">
    <source>
        <dbReference type="ARBA" id="ARBA00022884"/>
    </source>
</evidence>
<feature type="coiled-coil region" evidence="12">
    <location>
        <begin position="730"/>
        <end position="769"/>
    </location>
</feature>
<dbReference type="HAMAP" id="MF_00036_B">
    <property type="entry name" value="Ala_tRNA_synth_B"/>
    <property type="match status" value="1"/>
</dbReference>
<dbReference type="InterPro" id="IPR018165">
    <property type="entry name" value="Ala-tRNA-synth_IIc_core"/>
</dbReference>
<feature type="binding site" evidence="11">
    <location>
        <position position="670"/>
    </location>
    <ligand>
        <name>Zn(2+)</name>
        <dbReference type="ChEBI" id="CHEBI:29105"/>
    </ligand>
</feature>
<feature type="domain" description="Alanyl-transfer RNA synthetases family profile" evidence="13">
    <location>
        <begin position="1"/>
        <end position="709"/>
    </location>
</feature>
<evidence type="ECO:0000256" key="7">
    <source>
        <dbReference type="ARBA" id="ARBA00022840"/>
    </source>
</evidence>
<dbReference type="PANTHER" id="PTHR11777:SF9">
    <property type="entry name" value="ALANINE--TRNA LIGASE, CYTOPLASMIC"/>
    <property type="match status" value="1"/>
</dbReference>
<gene>
    <name evidence="11" type="primary">alaS</name>
    <name evidence="14" type="ORF">BAZ10_17270</name>
</gene>
<keyword evidence="11" id="KW-0963">Cytoplasm</keyword>
<keyword evidence="3 11" id="KW-0436">Ligase</keyword>
<dbReference type="Gene3D" id="3.10.310.40">
    <property type="match status" value="1"/>
</dbReference>
<dbReference type="GO" id="GO:0005524">
    <property type="term" value="F:ATP binding"/>
    <property type="evidence" value="ECO:0007669"/>
    <property type="project" value="UniProtKB-UniRule"/>
</dbReference>
<keyword evidence="4 11" id="KW-0479">Metal-binding</keyword>
<dbReference type="SUPFAM" id="SSF50447">
    <property type="entry name" value="Translation proteins"/>
    <property type="match status" value="1"/>
</dbReference>
<dbReference type="Pfam" id="PF07973">
    <property type="entry name" value="tRNA_SAD"/>
    <property type="match status" value="1"/>
</dbReference>
<dbReference type="GO" id="GO:0000049">
    <property type="term" value="F:tRNA binding"/>
    <property type="evidence" value="ECO:0007669"/>
    <property type="project" value="UniProtKB-KW"/>
</dbReference>
<keyword evidence="8 11" id="KW-0694">RNA-binding</keyword>
<comment type="domain">
    <text evidence="11">Consists of three domains; the N-terminal catalytic domain, the editing domain and the C-terminal C-Ala domain. The editing domain removes incorrectly charged amino acids, while the C-Ala domain, along with tRNA(Ala), serves as a bridge to cooperatively bring together the editing and aminoacylation centers thus stimulating deacylation of misacylated tRNAs.</text>
</comment>
<comment type="caution">
    <text evidence="14">The sequence shown here is derived from an EMBL/GenBank/DDBJ whole genome shotgun (WGS) entry which is preliminary data.</text>
</comment>
<keyword evidence="15" id="KW-1185">Reference proteome</keyword>
<dbReference type="GO" id="GO:0004813">
    <property type="term" value="F:alanine-tRNA ligase activity"/>
    <property type="evidence" value="ECO:0007669"/>
    <property type="project" value="UniProtKB-UniRule"/>
</dbReference>
<dbReference type="GO" id="GO:0006419">
    <property type="term" value="P:alanyl-tRNA aminoacylation"/>
    <property type="evidence" value="ECO:0007669"/>
    <property type="project" value="UniProtKB-UniRule"/>
</dbReference>
<dbReference type="FunFam" id="3.10.310.40:FF:000001">
    <property type="entry name" value="Alanine--tRNA ligase"/>
    <property type="match status" value="1"/>
</dbReference>
<dbReference type="CDD" id="cd00673">
    <property type="entry name" value="AlaRS_core"/>
    <property type="match status" value="1"/>
</dbReference>
<keyword evidence="12" id="KW-0175">Coiled coil</keyword>
<dbReference type="Gene3D" id="2.40.30.130">
    <property type="match status" value="1"/>
</dbReference>
<sequence length="867" mass="98266">MTSQEIRQRFLDFFKEKGHQIVPSAPIVLKDDPTLMFSNSGMTQFKDFFLGYKEPSSLRIADTQKCLRVSGKHNDLDDVGRDTYHHTMFEMLGNWSFGDYFKKEAIAWAWELLTEVYKISKDDLYVTIFEGDASENLERDQDAYNYWKEYVDESRIINGNKKDNFWEMGDTGPCGPCSEIHVDIRSAEEKAKISGRELVNQDHPQVVEVWNLVFMEFLRKADKSLEKLPKQNVDTGMGFERLCMALQGKESNYDTDVFTPLISKVEEISGKKYTGILEDEKDIAIRVVVDHIRAVAFAIADGQLPSNGGAGYVIRRILRRAISYAYRFLDMKEAFLYQLVAVLKDQMGSFFPEIVKQEKLVTEVIKEEENSFLKTIEHGLVRLDAIIQATIKNNEKNLPGEQVFELYDTFGFPADLSRIIAEEKGLSIDEAGFEEEMNKQKQRSKQSSASKTYDWVILEEKPENFVGYDLTENEVKITRYRKIENKDGEFYQIVLDETPFYAEGGGQVGDKGILENATERIEILDTKKENNLNISLIPTLPQDAKATFTAKVDVSKRKDTENNHSATHLLHEALRNVLGTHVEQKGSFVGPDYLRFDFSHFSKMTEEEWAAVEQQVNEKIRENIALQEYRNIPIQEAMDKGAMALFGEKYGDNVRMIQFGTSRELCGGTHVKNTGEIGLFKIESEGSAAAGIRRIEAITGSKAREYFETLEKNYQEIAQFLKSKDVLRSVQKLVEENQSLKSEIESFKAEKAKQEALQWKNEYQDKGDKKLLVKKTSMDAGSVKDIVFQLKKEIPGSLTIILSNAGDKPMITIGVSDDLTQTYQAGTLIKDLAKEIQGGGGGAPAFATAGGKNLDGLEKAFEKAMQL</sequence>
<evidence type="ECO:0000256" key="1">
    <source>
        <dbReference type="ARBA" id="ARBA00008226"/>
    </source>
</evidence>
<dbReference type="SUPFAM" id="SSF55186">
    <property type="entry name" value="ThrRS/AlaRS common domain"/>
    <property type="match status" value="1"/>
</dbReference>
<organism evidence="14 15">
    <name type="scientific">Elizabethkingia occulta</name>
    <dbReference type="NCBI Taxonomy" id="1867263"/>
    <lineage>
        <taxon>Bacteria</taxon>
        <taxon>Pseudomonadati</taxon>
        <taxon>Bacteroidota</taxon>
        <taxon>Flavobacteriia</taxon>
        <taxon>Flavobacteriales</taxon>
        <taxon>Weeksellaceae</taxon>
        <taxon>Elizabethkingia</taxon>
    </lineage>
</organism>
<dbReference type="InterPro" id="IPR012947">
    <property type="entry name" value="tRNA_SAD"/>
</dbReference>
<dbReference type="Proteomes" id="UP000190813">
    <property type="component" value="Unassembled WGS sequence"/>
</dbReference>
<feature type="binding site" evidence="11">
    <location>
        <position position="666"/>
    </location>
    <ligand>
        <name>Zn(2+)</name>
        <dbReference type="ChEBI" id="CHEBI:29105"/>
    </ligand>
</feature>
<dbReference type="InterPro" id="IPR045864">
    <property type="entry name" value="aa-tRNA-synth_II/BPL/LPL"/>
</dbReference>
<evidence type="ECO:0000313" key="14">
    <source>
        <dbReference type="EMBL" id="OPC69629.1"/>
    </source>
</evidence>
<dbReference type="FunFam" id="3.30.54.20:FF:000001">
    <property type="entry name" value="Alanine--tRNA ligase"/>
    <property type="match status" value="1"/>
</dbReference>
<evidence type="ECO:0000256" key="3">
    <source>
        <dbReference type="ARBA" id="ARBA00022598"/>
    </source>
</evidence>
<dbReference type="Gene3D" id="3.30.980.10">
    <property type="entry name" value="Threonyl-trna Synthetase, Chain A, domain 2"/>
    <property type="match status" value="1"/>
</dbReference>
<accession>A0A1T3MYP9</accession>
<dbReference type="GO" id="GO:0008270">
    <property type="term" value="F:zinc ion binding"/>
    <property type="evidence" value="ECO:0007669"/>
    <property type="project" value="UniProtKB-UniRule"/>
</dbReference>
<feature type="binding site" evidence="11">
    <location>
        <position position="568"/>
    </location>
    <ligand>
        <name>Zn(2+)</name>
        <dbReference type="ChEBI" id="CHEBI:29105"/>
    </ligand>
</feature>
<dbReference type="AlphaFoldDB" id="A0A1T3MYP9"/>
<keyword evidence="6 11" id="KW-0862">Zinc</keyword>
<dbReference type="Gene3D" id="3.30.54.20">
    <property type="match status" value="1"/>
</dbReference>
<protein>
    <recommendedName>
        <fullName evidence="11">Alanine--tRNA ligase</fullName>
        <ecNumber evidence="11">6.1.1.7</ecNumber>
    </recommendedName>
    <alternativeName>
        <fullName evidence="11">Alanyl-tRNA synthetase</fullName>
        <shortName evidence="11">AlaRS</shortName>
    </alternativeName>
</protein>
<proteinExistence type="inferred from homology"/>
<dbReference type="PRINTS" id="PR00980">
    <property type="entry name" value="TRNASYNTHALA"/>
</dbReference>
<dbReference type="GO" id="GO:0005737">
    <property type="term" value="C:cytoplasm"/>
    <property type="evidence" value="ECO:0007669"/>
    <property type="project" value="UniProtKB-SubCell"/>
</dbReference>
<evidence type="ECO:0000256" key="10">
    <source>
        <dbReference type="ARBA" id="ARBA00023146"/>
    </source>
</evidence>
<keyword evidence="7 11" id="KW-0067">ATP-binding</keyword>
<dbReference type="InterPro" id="IPR018164">
    <property type="entry name" value="Ala-tRNA-synth_IIc_N"/>
</dbReference>
<dbReference type="InterPro" id="IPR009000">
    <property type="entry name" value="Transl_B-barrel_sf"/>
</dbReference>
<evidence type="ECO:0000256" key="4">
    <source>
        <dbReference type="ARBA" id="ARBA00022723"/>
    </source>
</evidence>
<dbReference type="InterPro" id="IPR002318">
    <property type="entry name" value="Ala-tRNA-lgiase_IIc"/>
</dbReference>
<evidence type="ECO:0000259" key="13">
    <source>
        <dbReference type="PROSITE" id="PS50860"/>
    </source>
</evidence>
<dbReference type="InterPro" id="IPR018162">
    <property type="entry name" value="Ala-tRNA-ligase_IIc_anticod-bd"/>
</dbReference>
<dbReference type="SUPFAM" id="SSF101353">
    <property type="entry name" value="Putative anticodon-binding domain of alanyl-tRNA synthetase (AlaRS)"/>
    <property type="match status" value="1"/>
</dbReference>
<dbReference type="EMBL" id="MAHX01000002">
    <property type="protein sequence ID" value="OPC69629.1"/>
    <property type="molecule type" value="Genomic_DNA"/>
</dbReference>
<feature type="binding site" evidence="11">
    <location>
        <position position="564"/>
    </location>
    <ligand>
        <name>Zn(2+)</name>
        <dbReference type="ChEBI" id="CHEBI:29105"/>
    </ligand>
</feature>
<dbReference type="Pfam" id="PF02272">
    <property type="entry name" value="DHHA1"/>
    <property type="match status" value="1"/>
</dbReference>
<dbReference type="FunFam" id="3.30.930.10:FF:000011">
    <property type="entry name" value="Alanine--tRNA ligase, cytoplasmic"/>
    <property type="match status" value="1"/>
</dbReference>
<keyword evidence="10 11" id="KW-0030">Aminoacyl-tRNA synthetase</keyword>
<comment type="function">
    <text evidence="11">Catalyzes the attachment of alanine to tRNA(Ala) in a two-step reaction: alanine is first activated by ATP to form Ala-AMP and then transferred to the acceptor end of tRNA(Ala). Also edits incorrectly charged Ser-tRNA(Ala) and Gly-tRNA(Ala) via its editing domain.</text>
</comment>
<dbReference type="PANTHER" id="PTHR11777">
    <property type="entry name" value="ALANYL-TRNA SYNTHETASE"/>
    <property type="match status" value="1"/>
</dbReference>
<dbReference type="PROSITE" id="PS50860">
    <property type="entry name" value="AA_TRNA_LIGASE_II_ALA"/>
    <property type="match status" value="1"/>
</dbReference>
<dbReference type="FunFam" id="3.30.980.10:FF:000004">
    <property type="entry name" value="Alanine--tRNA ligase, cytoplasmic"/>
    <property type="match status" value="1"/>
</dbReference>
<comment type="subcellular location">
    <subcellularLocation>
        <location evidence="11">Cytoplasm</location>
    </subcellularLocation>
</comment>
<dbReference type="InterPro" id="IPR018163">
    <property type="entry name" value="Thr/Ala-tRNA-synth_IIc_edit"/>
</dbReference>
<dbReference type="Pfam" id="PF01411">
    <property type="entry name" value="tRNA-synt_2c"/>
    <property type="match status" value="1"/>
</dbReference>
<evidence type="ECO:0000313" key="15">
    <source>
        <dbReference type="Proteomes" id="UP000190813"/>
    </source>
</evidence>
<dbReference type="NCBIfam" id="TIGR00344">
    <property type="entry name" value="alaS"/>
    <property type="match status" value="1"/>
</dbReference>